<dbReference type="Pfam" id="PF00528">
    <property type="entry name" value="BPD_transp_1"/>
    <property type="match status" value="1"/>
</dbReference>
<comment type="subcellular location">
    <subcellularLocation>
        <location evidence="1 7">Cell membrane</location>
        <topology evidence="1 7">Multi-pass membrane protein</topology>
    </subcellularLocation>
</comment>
<comment type="similarity">
    <text evidence="7">Belongs to the binding-protein-dependent transport system permease family.</text>
</comment>
<dbReference type="InterPro" id="IPR000515">
    <property type="entry name" value="MetI-like"/>
</dbReference>
<protein>
    <submittedName>
        <fullName evidence="9">Carbohydrate ABC transporter membrane protein 1 (CUT1 family)</fullName>
    </submittedName>
</protein>
<evidence type="ECO:0000256" key="4">
    <source>
        <dbReference type="ARBA" id="ARBA00022692"/>
    </source>
</evidence>
<accession>A0A2T5IF55</accession>
<evidence type="ECO:0000256" key="5">
    <source>
        <dbReference type="ARBA" id="ARBA00022989"/>
    </source>
</evidence>
<keyword evidence="5 7" id="KW-1133">Transmembrane helix</keyword>
<dbReference type="SUPFAM" id="SSF161098">
    <property type="entry name" value="MetI-like"/>
    <property type="match status" value="1"/>
</dbReference>
<evidence type="ECO:0000256" key="3">
    <source>
        <dbReference type="ARBA" id="ARBA00022475"/>
    </source>
</evidence>
<dbReference type="InterPro" id="IPR035906">
    <property type="entry name" value="MetI-like_sf"/>
</dbReference>
<feature type="transmembrane region" description="Helical" evidence="7">
    <location>
        <begin position="12"/>
        <end position="37"/>
    </location>
</feature>
<dbReference type="PANTHER" id="PTHR43227:SF11">
    <property type="entry name" value="BLL4140 PROTEIN"/>
    <property type="match status" value="1"/>
</dbReference>
<gene>
    <name evidence="9" type="ORF">C8U37_11710</name>
</gene>
<name>A0A2T5IF55_9LACT</name>
<dbReference type="OrthoDB" id="2168559at2"/>
<evidence type="ECO:0000259" key="8">
    <source>
        <dbReference type="PROSITE" id="PS50928"/>
    </source>
</evidence>
<sequence>MKNLLKTKPQIGFILPGFLIYTIFAIIPIFSAMYYSFFEWPGIGEKTFVGLDNFITLFTDDTVAPIFYNALFNNLKYILCIWFVITPVQFILAYILFIKIRGAQYFKLMLFLPYVISSTIIGFFTTLIFDPNIGSLNAVIESMGGTRGLWLGDPNMAFKILILVVLWQGIGTGMMIFYSDMQGIPNSLIEASEMDGANEWVKLTKIIFPMSISSFTTNMVMSTIWALAVFDLPFLLGGVTGGADKSLDFVNIMFYRYTFGTALNGKSNMGFGAAISVVMFLIIAVITLTLTQLLKKLEKN</sequence>
<organism evidence="9 10">
    <name type="scientific">Trichococcus patagoniensis</name>
    <dbReference type="NCBI Taxonomy" id="382641"/>
    <lineage>
        <taxon>Bacteria</taxon>
        <taxon>Bacillati</taxon>
        <taxon>Bacillota</taxon>
        <taxon>Bacilli</taxon>
        <taxon>Lactobacillales</taxon>
        <taxon>Carnobacteriaceae</taxon>
        <taxon>Trichococcus</taxon>
    </lineage>
</organism>
<dbReference type="GO" id="GO:0005886">
    <property type="term" value="C:plasma membrane"/>
    <property type="evidence" value="ECO:0007669"/>
    <property type="project" value="UniProtKB-SubCell"/>
</dbReference>
<evidence type="ECO:0000256" key="6">
    <source>
        <dbReference type="ARBA" id="ARBA00023136"/>
    </source>
</evidence>
<evidence type="ECO:0000256" key="1">
    <source>
        <dbReference type="ARBA" id="ARBA00004651"/>
    </source>
</evidence>
<dbReference type="PANTHER" id="PTHR43227">
    <property type="entry name" value="BLL4140 PROTEIN"/>
    <property type="match status" value="1"/>
</dbReference>
<keyword evidence="2 7" id="KW-0813">Transport</keyword>
<dbReference type="InterPro" id="IPR050809">
    <property type="entry name" value="UgpAE/MalFG_permease"/>
</dbReference>
<dbReference type="AlphaFoldDB" id="A0A2T5IF55"/>
<evidence type="ECO:0000256" key="2">
    <source>
        <dbReference type="ARBA" id="ARBA00022448"/>
    </source>
</evidence>
<dbReference type="Proteomes" id="UP000244161">
    <property type="component" value="Unassembled WGS sequence"/>
</dbReference>
<feature type="transmembrane region" description="Helical" evidence="7">
    <location>
        <begin position="75"/>
        <end position="97"/>
    </location>
</feature>
<dbReference type="RefSeq" id="WP_108033316.1">
    <property type="nucleotide sequence ID" value="NZ_QAOM01000017.1"/>
</dbReference>
<evidence type="ECO:0000256" key="7">
    <source>
        <dbReference type="RuleBase" id="RU363032"/>
    </source>
</evidence>
<feature type="transmembrane region" description="Helical" evidence="7">
    <location>
        <begin position="109"/>
        <end position="129"/>
    </location>
</feature>
<keyword evidence="6 7" id="KW-0472">Membrane</keyword>
<feature type="transmembrane region" description="Helical" evidence="7">
    <location>
        <begin position="271"/>
        <end position="294"/>
    </location>
</feature>
<proteinExistence type="inferred from homology"/>
<comment type="caution">
    <text evidence="9">The sequence shown here is derived from an EMBL/GenBank/DDBJ whole genome shotgun (WGS) entry which is preliminary data.</text>
</comment>
<evidence type="ECO:0000313" key="10">
    <source>
        <dbReference type="Proteomes" id="UP000244161"/>
    </source>
</evidence>
<feature type="transmembrane region" description="Helical" evidence="7">
    <location>
        <begin position="156"/>
        <end position="178"/>
    </location>
</feature>
<dbReference type="CDD" id="cd06261">
    <property type="entry name" value="TM_PBP2"/>
    <property type="match status" value="1"/>
</dbReference>
<keyword evidence="4 7" id="KW-0812">Transmembrane</keyword>
<dbReference type="GO" id="GO:0055085">
    <property type="term" value="P:transmembrane transport"/>
    <property type="evidence" value="ECO:0007669"/>
    <property type="project" value="InterPro"/>
</dbReference>
<feature type="domain" description="ABC transmembrane type-1" evidence="8">
    <location>
        <begin position="71"/>
        <end position="290"/>
    </location>
</feature>
<keyword evidence="3" id="KW-1003">Cell membrane</keyword>
<keyword evidence="10" id="KW-1185">Reference proteome</keyword>
<dbReference type="EMBL" id="QAOM01000017">
    <property type="protein sequence ID" value="PTQ82411.1"/>
    <property type="molecule type" value="Genomic_DNA"/>
</dbReference>
<feature type="transmembrane region" description="Helical" evidence="7">
    <location>
        <begin position="206"/>
        <end position="228"/>
    </location>
</feature>
<evidence type="ECO:0000313" key="9">
    <source>
        <dbReference type="EMBL" id="PTQ82411.1"/>
    </source>
</evidence>
<dbReference type="Gene3D" id="1.10.3720.10">
    <property type="entry name" value="MetI-like"/>
    <property type="match status" value="1"/>
</dbReference>
<dbReference type="PROSITE" id="PS50928">
    <property type="entry name" value="ABC_TM1"/>
    <property type="match status" value="1"/>
</dbReference>
<reference evidence="9 10" key="1">
    <citation type="submission" date="2018-04" db="EMBL/GenBank/DDBJ databases">
        <title>Genomic Encyclopedia of Archaeal and Bacterial Type Strains, Phase II (KMG-II): from individual species to whole genera.</title>
        <authorList>
            <person name="Goeker M."/>
        </authorList>
    </citation>
    <scope>NUCLEOTIDE SEQUENCE [LARGE SCALE GENOMIC DNA]</scope>
    <source>
        <strain evidence="9 10">DSM 18806</strain>
    </source>
</reference>